<dbReference type="Proteomes" id="UP000266673">
    <property type="component" value="Unassembled WGS sequence"/>
</dbReference>
<dbReference type="OrthoDB" id="2414146at2759"/>
<dbReference type="STRING" id="44941.A0A397W7E5"/>
<keyword evidence="2" id="KW-1185">Reference proteome</keyword>
<dbReference type="EMBL" id="QKWP01000008">
    <property type="protein sequence ID" value="RIB30625.1"/>
    <property type="molecule type" value="Genomic_DNA"/>
</dbReference>
<protein>
    <recommendedName>
        <fullName evidence="3">RING-type domain-containing protein</fullName>
    </recommendedName>
</protein>
<evidence type="ECO:0000313" key="2">
    <source>
        <dbReference type="Proteomes" id="UP000266673"/>
    </source>
</evidence>
<accession>A0A397W7E5</accession>
<comment type="caution">
    <text evidence="1">The sequence shown here is derived from an EMBL/GenBank/DDBJ whole genome shotgun (WGS) entry which is preliminary data.</text>
</comment>
<proteinExistence type="predicted"/>
<name>A0A397W7E5_9GLOM</name>
<evidence type="ECO:0000313" key="1">
    <source>
        <dbReference type="EMBL" id="RIB30625.1"/>
    </source>
</evidence>
<dbReference type="AlphaFoldDB" id="A0A397W7E5"/>
<evidence type="ECO:0008006" key="3">
    <source>
        <dbReference type="Google" id="ProtNLM"/>
    </source>
</evidence>
<sequence>MCLNCYNAIVVNGASTYVEHAAEWVIGLKRRRNDNISMVESISLLTNIIFEREVIGNEPPIVTFSQLKVIAVDKNNQLGFFFNEIEAMDELTASDNNLSWVDSINVLTKLLYDREKNEKEPIIYSFKQLRREMVAKDFRLSGFFDSIYNALLPENRSDKYLNKLDKKLAVECYIICGNQNSNLIAFKKDISLFVDLMRVFAEAIDALSYTGKTISRRHLNREKTAIADDYPYRVASYLEAKKDNALVLNVDDYHNIHTKRIPNTCSTSSAAHMTTLLLNGVDSMAIPQVTTGGISIHNPNLVDSNLICNFLDSIYMNRMAKTFYDQFYYEVSLDKKLENMTLHKYDSRIQERWEERKMKYAILLDFLNQALKKLIHIFMLCNKQYSASRIRYIFTLFRSGDWKSYIEGVFQAWCIFLQFERRNYNKAPLVFLSDIFYWNQKNHPILNVLKDHLVKFTDYPVENMHSIIRWQSSSIDTSQQLSKIAKVVNAKRDINVFEDTFVIQKKLTYADKDNMSLLTKKAQVFLLETFGKIYQRKKQMPLGFSSEHLPSSDKCDQCHGLLCDGTGKSSVVIACGHGYHESCFTLLNEKCYHCENFLKLGIKNNVSSLLSQLSKLDKSKSKSKSESNLQEIIEADEDSLQNQRIENEDDILEVF</sequence>
<gene>
    <name evidence="1" type="ORF">C2G38_2321595</name>
</gene>
<organism evidence="1 2">
    <name type="scientific">Gigaspora rosea</name>
    <dbReference type="NCBI Taxonomy" id="44941"/>
    <lineage>
        <taxon>Eukaryota</taxon>
        <taxon>Fungi</taxon>
        <taxon>Fungi incertae sedis</taxon>
        <taxon>Mucoromycota</taxon>
        <taxon>Glomeromycotina</taxon>
        <taxon>Glomeromycetes</taxon>
        <taxon>Diversisporales</taxon>
        <taxon>Gigasporaceae</taxon>
        <taxon>Gigaspora</taxon>
    </lineage>
</organism>
<reference evidence="1 2" key="1">
    <citation type="submission" date="2018-06" db="EMBL/GenBank/DDBJ databases">
        <title>Comparative genomics reveals the genomic features of Rhizophagus irregularis, R. cerebriforme, R. diaphanum and Gigaspora rosea, and their symbiotic lifestyle signature.</title>
        <authorList>
            <person name="Morin E."/>
            <person name="San Clemente H."/>
            <person name="Chen E.C.H."/>
            <person name="De La Providencia I."/>
            <person name="Hainaut M."/>
            <person name="Kuo A."/>
            <person name="Kohler A."/>
            <person name="Murat C."/>
            <person name="Tang N."/>
            <person name="Roy S."/>
            <person name="Loubradou J."/>
            <person name="Henrissat B."/>
            <person name="Grigoriev I.V."/>
            <person name="Corradi N."/>
            <person name="Roux C."/>
            <person name="Martin F.M."/>
        </authorList>
    </citation>
    <scope>NUCLEOTIDE SEQUENCE [LARGE SCALE GENOMIC DNA]</scope>
    <source>
        <strain evidence="1 2">DAOM 194757</strain>
    </source>
</reference>